<gene>
    <name evidence="4" type="ORF">A2Z23_02270</name>
</gene>
<keyword evidence="1 2" id="KW-0597">Phosphoprotein</keyword>
<dbReference type="InterPro" id="IPR011006">
    <property type="entry name" value="CheY-like_superfamily"/>
</dbReference>
<dbReference type="PANTHER" id="PTHR44591">
    <property type="entry name" value="STRESS RESPONSE REGULATOR PROTEIN 1"/>
    <property type="match status" value="1"/>
</dbReference>
<evidence type="ECO:0000256" key="1">
    <source>
        <dbReference type="ARBA" id="ARBA00022553"/>
    </source>
</evidence>
<feature type="domain" description="Response regulatory" evidence="3">
    <location>
        <begin position="6"/>
        <end position="123"/>
    </location>
</feature>
<dbReference type="InterPro" id="IPR001789">
    <property type="entry name" value="Sig_transdc_resp-reg_receiver"/>
</dbReference>
<feature type="modified residue" description="4-aspartylphosphate" evidence="2">
    <location>
        <position position="55"/>
    </location>
</feature>
<dbReference type="InterPro" id="IPR050595">
    <property type="entry name" value="Bact_response_regulator"/>
</dbReference>
<dbReference type="SUPFAM" id="SSF52172">
    <property type="entry name" value="CheY-like"/>
    <property type="match status" value="1"/>
</dbReference>
<evidence type="ECO:0000313" key="4">
    <source>
        <dbReference type="EMBL" id="OGD86174.1"/>
    </source>
</evidence>
<dbReference type="SMART" id="SM00448">
    <property type="entry name" value="REC"/>
    <property type="match status" value="1"/>
</dbReference>
<dbReference type="PANTHER" id="PTHR44591:SF3">
    <property type="entry name" value="RESPONSE REGULATORY DOMAIN-CONTAINING PROTEIN"/>
    <property type="match status" value="1"/>
</dbReference>
<proteinExistence type="predicted"/>
<comment type="caution">
    <text evidence="4">The sequence shown here is derived from an EMBL/GenBank/DDBJ whole genome shotgun (WGS) entry which is preliminary data.</text>
</comment>
<organism evidence="4 5">
    <name type="scientific">Candidatus Curtissbacteria bacterium RBG_16_39_7</name>
    <dbReference type="NCBI Taxonomy" id="1797707"/>
    <lineage>
        <taxon>Bacteria</taxon>
        <taxon>Candidatus Curtissiibacteriota</taxon>
    </lineage>
</organism>
<accession>A0A1F5G300</accession>
<dbReference type="AlphaFoldDB" id="A0A1F5G300"/>
<reference evidence="4 5" key="1">
    <citation type="journal article" date="2016" name="Nat. Commun.">
        <title>Thousands of microbial genomes shed light on interconnected biogeochemical processes in an aquifer system.</title>
        <authorList>
            <person name="Anantharaman K."/>
            <person name="Brown C.T."/>
            <person name="Hug L.A."/>
            <person name="Sharon I."/>
            <person name="Castelle C.J."/>
            <person name="Probst A.J."/>
            <person name="Thomas B.C."/>
            <person name="Singh A."/>
            <person name="Wilkins M.J."/>
            <person name="Karaoz U."/>
            <person name="Brodie E.L."/>
            <person name="Williams K.H."/>
            <person name="Hubbard S.S."/>
            <person name="Banfield J.F."/>
        </authorList>
    </citation>
    <scope>NUCLEOTIDE SEQUENCE [LARGE SCALE GENOMIC DNA]</scope>
</reference>
<dbReference type="GO" id="GO:0000160">
    <property type="term" value="P:phosphorelay signal transduction system"/>
    <property type="evidence" value="ECO:0007669"/>
    <property type="project" value="InterPro"/>
</dbReference>
<dbReference type="CDD" id="cd00156">
    <property type="entry name" value="REC"/>
    <property type="match status" value="1"/>
</dbReference>
<name>A0A1F5G300_9BACT</name>
<dbReference type="PROSITE" id="PS50110">
    <property type="entry name" value="RESPONSE_REGULATORY"/>
    <property type="match status" value="1"/>
</dbReference>
<dbReference type="Pfam" id="PF00072">
    <property type="entry name" value="Response_reg"/>
    <property type="match status" value="1"/>
</dbReference>
<evidence type="ECO:0000256" key="2">
    <source>
        <dbReference type="PROSITE-ProRule" id="PRU00169"/>
    </source>
</evidence>
<evidence type="ECO:0000259" key="3">
    <source>
        <dbReference type="PROSITE" id="PS50110"/>
    </source>
</evidence>
<protein>
    <recommendedName>
        <fullName evidence="3">Response regulatory domain-containing protein</fullName>
    </recommendedName>
</protein>
<dbReference type="Gene3D" id="3.40.50.2300">
    <property type="match status" value="1"/>
</dbReference>
<dbReference type="EMBL" id="MFAV01000029">
    <property type="protein sequence ID" value="OGD86174.1"/>
    <property type="molecule type" value="Genomic_DNA"/>
</dbReference>
<evidence type="ECO:0000313" key="5">
    <source>
        <dbReference type="Proteomes" id="UP000176628"/>
    </source>
</evidence>
<dbReference type="Proteomes" id="UP000176628">
    <property type="component" value="Unassembled WGS sequence"/>
</dbReference>
<sequence>MEKKLRILMIEDDALLRSFYAEVLSKENFEIVQAQEGEEGLARILEGGFDLILLDVILPKKDGLQILRELKTQKPQQENGPIVIISNLGQEDVVKQCLRMGATGFLIKSMHSPKDILQEVKNFLDHGRQWQT</sequence>